<feature type="non-terminal residue" evidence="2">
    <location>
        <position position="1"/>
    </location>
</feature>
<organism evidence="2">
    <name type="scientific">Trepomonas sp. PC1</name>
    <dbReference type="NCBI Taxonomy" id="1076344"/>
    <lineage>
        <taxon>Eukaryota</taxon>
        <taxon>Metamonada</taxon>
        <taxon>Diplomonadida</taxon>
        <taxon>Hexamitidae</taxon>
        <taxon>Hexamitinae</taxon>
        <taxon>Trepomonas</taxon>
    </lineage>
</organism>
<name>A0A146KAT6_9EUKA</name>
<dbReference type="InterPro" id="IPR013766">
    <property type="entry name" value="Thioredoxin_domain"/>
</dbReference>
<dbReference type="SUPFAM" id="SSF52833">
    <property type="entry name" value="Thioredoxin-like"/>
    <property type="match status" value="1"/>
</dbReference>
<dbReference type="Pfam" id="PF00085">
    <property type="entry name" value="Thioredoxin"/>
    <property type="match status" value="1"/>
</dbReference>
<gene>
    <name evidence="2" type="ORF">TPC1_14797</name>
</gene>
<proteinExistence type="predicted"/>
<reference evidence="2" key="1">
    <citation type="submission" date="2015-07" db="EMBL/GenBank/DDBJ databases">
        <title>Adaptation to a free-living lifestyle via gene acquisitions in the diplomonad Trepomonas sp. PC1.</title>
        <authorList>
            <person name="Xu F."/>
            <person name="Jerlstrom-Hultqvist J."/>
            <person name="Kolisko M."/>
            <person name="Simpson A.G.B."/>
            <person name="Roger A.J."/>
            <person name="Svard S.G."/>
            <person name="Andersson J.O."/>
        </authorList>
    </citation>
    <scope>NUCLEOTIDE SEQUENCE</scope>
    <source>
        <strain evidence="2">PC1</strain>
    </source>
</reference>
<dbReference type="EMBL" id="GDID01003552">
    <property type="protein sequence ID" value="JAP93054.1"/>
    <property type="molecule type" value="Transcribed_RNA"/>
</dbReference>
<dbReference type="CDD" id="cd02961">
    <property type="entry name" value="PDI_a_family"/>
    <property type="match status" value="1"/>
</dbReference>
<dbReference type="InterPro" id="IPR036249">
    <property type="entry name" value="Thioredoxin-like_sf"/>
</dbReference>
<feature type="domain" description="Thioredoxin" evidence="1">
    <location>
        <begin position="3"/>
        <end position="96"/>
    </location>
</feature>
<dbReference type="Gene3D" id="3.40.30.10">
    <property type="entry name" value="Glutaredoxin"/>
    <property type="match status" value="1"/>
</dbReference>
<evidence type="ECO:0000313" key="2">
    <source>
        <dbReference type="EMBL" id="JAP93054.1"/>
    </source>
</evidence>
<dbReference type="AlphaFoldDB" id="A0A146KAT6"/>
<sequence length="281" mass="32729">KRVNDEEYKKLIDEHELILVKFSIPNCHYCVQLEPMFESLSFYVDIPVVEVQCVRNALCGKLGMYKYPTVMLLGKDSKAEQYKNNYYMYGLADYIDQNTRWFKRCEGTFFKISSAQKLNFEKLANKTQVNICFDQSDLEEIAYFTDNQQINAAQIQTQKDIETFIEFNRFTKLPLNSKTLRLMQKSSRQPVVVCQQAPKADLNVSDQHQQKFLIKEGCGAWEIANPARKHGYESSAVFYSQQTHEGRYAIYDLGKMSLGEALDKFDAEKMVPIQKMFKDEL</sequence>
<accession>A0A146KAT6</accession>
<evidence type="ECO:0000259" key="1">
    <source>
        <dbReference type="Pfam" id="PF00085"/>
    </source>
</evidence>
<protein>
    <submittedName>
        <fullName evidence="2">Thioredoxin domain-containing protein</fullName>
    </submittedName>
</protein>